<feature type="domain" description="DEAD-box RNA helicase Q" evidence="9">
    <location>
        <begin position="2"/>
        <end position="30"/>
    </location>
</feature>
<dbReference type="CDD" id="cd00268">
    <property type="entry name" value="DEADc"/>
    <property type="match status" value="1"/>
</dbReference>
<keyword evidence="1" id="KW-0547">Nucleotide-binding</keyword>
<evidence type="ECO:0000259" key="8">
    <source>
        <dbReference type="PROSITE" id="PS51194"/>
    </source>
</evidence>
<evidence type="ECO:0000256" key="3">
    <source>
        <dbReference type="ARBA" id="ARBA00022806"/>
    </source>
</evidence>
<feature type="region of interest" description="Disordered" evidence="6">
    <location>
        <begin position="382"/>
        <end position="450"/>
    </location>
</feature>
<name>A0A6I2GCB9_9LACT</name>
<feature type="short sequence motif" description="Q motif" evidence="5">
    <location>
        <begin position="2"/>
        <end position="30"/>
    </location>
</feature>
<feature type="compositionally biased region" description="Basic and acidic residues" evidence="6">
    <location>
        <begin position="439"/>
        <end position="450"/>
    </location>
</feature>
<dbReference type="Gene3D" id="3.40.50.300">
    <property type="entry name" value="P-loop containing nucleotide triphosphate hydrolases"/>
    <property type="match status" value="2"/>
</dbReference>
<gene>
    <name evidence="10" type="ORF">GIY09_03040</name>
</gene>
<keyword evidence="4" id="KW-0067">ATP-binding</keyword>
<feature type="domain" description="Helicase ATP-binding" evidence="7">
    <location>
        <begin position="33"/>
        <end position="207"/>
    </location>
</feature>
<feature type="domain" description="Helicase C-terminal" evidence="8">
    <location>
        <begin position="218"/>
        <end position="387"/>
    </location>
</feature>
<dbReference type="GO" id="GO:0003724">
    <property type="term" value="F:RNA helicase activity"/>
    <property type="evidence" value="ECO:0007669"/>
    <property type="project" value="InterPro"/>
</dbReference>
<dbReference type="CDD" id="cd18787">
    <property type="entry name" value="SF2_C_DEAD"/>
    <property type="match status" value="1"/>
</dbReference>
<dbReference type="InterPro" id="IPR050547">
    <property type="entry name" value="DEAD_box_RNA_helicases"/>
</dbReference>
<dbReference type="Pfam" id="PF00270">
    <property type="entry name" value="DEAD"/>
    <property type="match status" value="1"/>
</dbReference>
<feature type="compositionally biased region" description="Basic residues" evidence="6">
    <location>
        <begin position="426"/>
        <end position="438"/>
    </location>
</feature>
<feature type="compositionally biased region" description="Basic residues" evidence="6">
    <location>
        <begin position="407"/>
        <end position="418"/>
    </location>
</feature>
<sequence length="450" mass="51511">MTLYKDLSLKPFIQRALKELRFETLTPVQEEVIEPALAGNNLIVQSQTGSGKTHSFLIPMFNNLDPAKKEVQVVITAPSRELATQLYDFAKQMASHSENEISIVKYIGGTDKVKQIEKLKNSGQPQIVIGTPGRIFDLMSENALWVQTAHTMIIDEADMTMDLGFLETVDEIASRMPKDLQMMVFSATIPQQLQVFLNKYMASPKEIIIEPKTVLADKIDNFLINTHGRDRKELVYQLLTMGHPYLALVFCNTRQYADEVSDYLKQQGMKVAKIHGGVQPRERKRLMRQIRDLDYQYVVASDLAARGIDIPGISMVINTEVPKELEFFVHRVGRTGRNQLAGTAYTFVTPDDDRSIAELEKKGIEFTSVEITKGEIKEVKSRHARLEREDSKKDSDDPVVKGMINRNNKRKVKPRYKRKLNEQIKQHRRSEAKKAGRVQRKEIRNRNKNK</sequence>
<keyword evidence="2" id="KW-0378">Hydrolase</keyword>
<dbReference type="SUPFAM" id="SSF52540">
    <property type="entry name" value="P-loop containing nucleoside triphosphate hydrolases"/>
    <property type="match status" value="1"/>
</dbReference>
<keyword evidence="11" id="KW-1185">Reference proteome</keyword>
<protein>
    <submittedName>
        <fullName evidence="10">DEAD/DEAH box helicase</fullName>
    </submittedName>
</protein>
<dbReference type="SMART" id="SM00490">
    <property type="entry name" value="HELICc"/>
    <property type="match status" value="1"/>
</dbReference>
<dbReference type="InterPro" id="IPR044742">
    <property type="entry name" value="DEAD/DEAH_RhlB"/>
</dbReference>
<dbReference type="SMART" id="SM00487">
    <property type="entry name" value="DEXDc"/>
    <property type="match status" value="1"/>
</dbReference>
<evidence type="ECO:0000256" key="5">
    <source>
        <dbReference type="PROSITE-ProRule" id="PRU00552"/>
    </source>
</evidence>
<dbReference type="InterPro" id="IPR001650">
    <property type="entry name" value="Helicase_C-like"/>
</dbReference>
<dbReference type="AlphaFoldDB" id="A0A6I2GCB9"/>
<evidence type="ECO:0000256" key="1">
    <source>
        <dbReference type="ARBA" id="ARBA00022741"/>
    </source>
</evidence>
<keyword evidence="3 10" id="KW-0347">Helicase</keyword>
<evidence type="ECO:0000259" key="9">
    <source>
        <dbReference type="PROSITE" id="PS51195"/>
    </source>
</evidence>
<accession>A0A6I2GCB9</accession>
<feature type="compositionally biased region" description="Basic and acidic residues" evidence="6">
    <location>
        <begin position="382"/>
        <end position="399"/>
    </location>
</feature>
<evidence type="ECO:0000313" key="10">
    <source>
        <dbReference type="EMBL" id="MRI84876.1"/>
    </source>
</evidence>
<dbReference type="GO" id="GO:0016787">
    <property type="term" value="F:hydrolase activity"/>
    <property type="evidence" value="ECO:0007669"/>
    <property type="project" value="UniProtKB-KW"/>
</dbReference>
<dbReference type="GO" id="GO:0005524">
    <property type="term" value="F:ATP binding"/>
    <property type="evidence" value="ECO:0007669"/>
    <property type="project" value="UniProtKB-KW"/>
</dbReference>
<reference evidence="10 11" key="1">
    <citation type="submission" date="2019-11" db="EMBL/GenBank/DDBJ databases">
        <title>Characterisation of Fundicoccus ignavus gen. nov. sp. nov., a novel genus of the family Aerococcaceae isolated from bulk tank milk.</title>
        <authorList>
            <person name="Siebert A."/>
            <person name="Huptas C."/>
            <person name="Wenning M."/>
            <person name="Scherer S."/>
            <person name="Doll E.V."/>
        </authorList>
    </citation>
    <scope>NUCLEOTIDE SEQUENCE [LARGE SCALE GENOMIC DNA]</scope>
    <source>
        <strain evidence="10 11">WS4759</strain>
    </source>
</reference>
<evidence type="ECO:0000313" key="11">
    <source>
        <dbReference type="Proteomes" id="UP000430975"/>
    </source>
</evidence>
<dbReference type="GO" id="GO:0033592">
    <property type="term" value="F:RNA strand annealing activity"/>
    <property type="evidence" value="ECO:0007669"/>
    <property type="project" value="TreeGrafter"/>
</dbReference>
<dbReference type="PANTHER" id="PTHR47963">
    <property type="entry name" value="DEAD-BOX ATP-DEPENDENT RNA HELICASE 47, MITOCHONDRIAL"/>
    <property type="match status" value="1"/>
</dbReference>
<evidence type="ECO:0000259" key="7">
    <source>
        <dbReference type="PROSITE" id="PS51192"/>
    </source>
</evidence>
<dbReference type="InterPro" id="IPR027417">
    <property type="entry name" value="P-loop_NTPase"/>
</dbReference>
<comment type="caution">
    <text evidence="10">The sequence shown here is derived from an EMBL/GenBank/DDBJ whole genome shotgun (WGS) entry which is preliminary data.</text>
</comment>
<dbReference type="RefSeq" id="WP_153863192.1">
    <property type="nucleotide sequence ID" value="NZ_WJQS01000002.1"/>
</dbReference>
<dbReference type="InterPro" id="IPR014014">
    <property type="entry name" value="RNA_helicase_DEAD_Q_motif"/>
</dbReference>
<evidence type="ECO:0000256" key="2">
    <source>
        <dbReference type="ARBA" id="ARBA00022801"/>
    </source>
</evidence>
<dbReference type="GO" id="GO:0005840">
    <property type="term" value="C:ribosome"/>
    <property type="evidence" value="ECO:0007669"/>
    <property type="project" value="TreeGrafter"/>
</dbReference>
<dbReference type="PROSITE" id="PS51192">
    <property type="entry name" value="HELICASE_ATP_BIND_1"/>
    <property type="match status" value="1"/>
</dbReference>
<dbReference type="GO" id="GO:0005829">
    <property type="term" value="C:cytosol"/>
    <property type="evidence" value="ECO:0007669"/>
    <property type="project" value="TreeGrafter"/>
</dbReference>
<dbReference type="PANTHER" id="PTHR47963:SF1">
    <property type="entry name" value="DEAD-BOX ATP-DEPENDENT RNA HELICASE CSHB"/>
    <property type="match status" value="1"/>
</dbReference>
<dbReference type="PROSITE" id="PS51195">
    <property type="entry name" value="Q_MOTIF"/>
    <property type="match status" value="1"/>
</dbReference>
<evidence type="ECO:0000256" key="6">
    <source>
        <dbReference type="SAM" id="MobiDB-lite"/>
    </source>
</evidence>
<dbReference type="Pfam" id="PF00271">
    <property type="entry name" value="Helicase_C"/>
    <property type="match status" value="1"/>
</dbReference>
<dbReference type="EMBL" id="WJQS01000002">
    <property type="protein sequence ID" value="MRI84876.1"/>
    <property type="molecule type" value="Genomic_DNA"/>
</dbReference>
<dbReference type="PROSITE" id="PS51194">
    <property type="entry name" value="HELICASE_CTER"/>
    <property type="match status" value="1"/>
</dbReference>
<dbReference type="InterPro" id="IPR014001">
    <property type="entry name" value="Helicase_ATP-bd"/>
</dbReference>
<proteinExistence type="predicted"/>
<organism evidence="10 11">
    <name type="scientific">Fundicoccus ignavus</name>
    <dbReference type="NCBI Taxonomy" id="2664442"/>
    <lineage>
        <taxon>Bacteria</taxon>
        <taxon>Bacillati</taxon>
        <taxon>Bacillota</taxon>
        <taxon>Bacilli</taxon>
        <taxon>Lactobacillales</taxon>
        <taxon>Aerococcaceae</taxon>
        <taxon>Fundicoccus</taxon>
    </lineage>
</organism>
<dbReference type="InterPro" id="IPR011545">
    <property type="entry name" value="DEAD/DEAH_box_helicase_dom"/>
</dbReference>
<dbReference type="Proteomes" id="UP000430975">
    <property type="component" value="Unassembled WGS sequence"/>
</dbReference>
<evidence type="ECO:0000256" key="4">
    <source>
        <dbReference type="ARBA" id="ARBA00022840"/>
    </source>
</evidence>
<dbReference type="GO" id="GO:0009409">
    <property type="term" value="P:response to cold"/>
    <property type="evidence" value="ECO:0007669"/>
    <property type="project" value="TreeGrafter"/>
</dbReference>